<dbReference type="EMBL" id="JYDH01000129">
    <property type="protein sequence ID" value="KRY30931.1"/>
    <property type="molecule type" value="Genomic_DNA"/>
</dbReference>
<dbReference type="AlphaFoldDB" id="A0A0V1B332"/>
<sequence length="219" mass="25020">MECTEWLSGDRADIKKMYQLRIHKQGTDIELEQFSLSSKGDQNVLTCSHSYQQLFTIHVFADGKLVPVVYCLCTDKHIGTYRFIFQALISRAVALEIDLNQEAIICDFETALIPPIRWKVGDLGLKTRYRSDEETKRKMIMLLATAFLNVPQVDTGVSLLEAGTTGPFKNPAAGSIRQKNNKYAEKQRRVMIYTGEYTNDRRTLELFLEASMYLKPVPI</sequence>
<gene>
    <name evidence="1" type="ORF">T01_8058</name>
</gene>
<evidence type="ECO:0000313" key="2">
    <source>
        <dbReference type="Proteomes" id="UP000054776"/>
    </source>
</evidence>
<reference evidence="1 2" key="1">
    <citation type="submission" date="2015-01" db="EMBL/GenBank/DDBJ databases">
        <title>Evolution of Trichinella species and genotypes.</title>
        <authorList>
            <person name="Korhonen P.K."/>
            <person name="Edoardo P."/>
            <person name="Giuseppe L.R."/>
            <person name="Gasser R.B."/>
        </authorList>
    </citation>
    <scope>NUCLEOTIDE SEQUENCE [LARGE SCALE GENOMIC DNA]</scope>
    <source>
        <strain evidence="1">ISS3</strain>
    </source>
</reference>
<comment type="caution">
    <text evidence="1">The sequence shown here is derived from an EMBL/GenBank/DDBJ whole genome shotgun (WGS) entry which is preliminary data.</text>
</comment>
<dbReference type="eggNOG" id="ENOG502S4S7">
    <property type="taxonomic scope" value="Eukaryota"/>
</dbReference>
<evidence type="ECO:0008006" key="3">
    <source>
        <dbReference type="Google" id="ProtNLM"/>
    </source>
</evidence>
<proteinExistence type="predicted"/>
<dbReference type="OrthoDB" id="6154864at2759"/>
<evidence type="ECO:0000313" key="1">
    <source>
        <dbReference type="EMBL" id="KRY30931.1"/>
    </source>
</evidence>
<organism evidence="1 2">
    <name type="scientific">Trichinella spiralis</name>
    <name type="common">Trichina worm</name>
    <dbReference type="NCBI Taxonomy" id="6334"/>
    <lineage>
        <taxon>Eukaryota</taxon>
        <taxon>Metazoa</taxon>
        <taxon>Ecdysozoa</taxon>
        <taxon>Nematoda</taxon>
        <taxon>Enoplea</taxon>
        <taxon>Dorylaimia</taxon>
        <taxon>Trichinellida</taxon>
        <taxon>Trichinellidae</taxon>
        <taxon>Trichinella</taxon>
    </lineage>
</organism>
<dbReference type="InParanoid" id="A0A0V1B332"/>
<accession>A0A0V1B332</accession>
<keyword evidence="2" id="KW-1185">Reference proteome</keyword>
<protein>
    <recommendedName>
        <fullName evidence="3">MULE transposase domain-containing protein</fullName>
    </recommendedName>
</protein>
<feature type="non-terminal residue" evidence="1">
    <location>
        <position position="219"/>
    </location>
</feature>
<dbReference type="Proteomes" id="UP000054776">
    <property type="component" value="Unassembled WGS sequence"/>
</dbReference>
<name>A0A0V1B332_TRISP</name>